<gene>
    <name evidence="2" type="ORF">AGLY_009740</name>
</gene>
<protein>
    <submittedName>
        <fullName evidence="2">Uncharacterized protein</fullName>
    </submittedName>
</protein>
<sequence length="416" mass="47752">MTASAIWMFAFLSSVFLMILVKIGRSLTSTNSSLNSSRNKNDKRKNVLNNTGPVIPNFILRCVICIAIRKLSLNFFQLEFPSLEVGSLFITAIGLVIKGFEFNIGNLNGLSPKLTTTFSSSERVNAGKYVKLSLFINSSTITPNVYILFMLKLLFVLNCKTPPSFCILWIDFTVARLLLEYIVPNSENIMCPFKWLELKDSTFSKYIFSTFNKYLIESNNDLPSICSIFEFSIITDRYIQEILIKRRTKVRSFKKLSKKSAFKAHLNALFKMKSPEWPRSCIFHNPGKTNFNCIYSIYKQTTYLPIFNQSGSFFDICSAKPSGKPQVISDFNVLNAISLEGLKFPTASLRSPLDMIKNDCESLYLLPEMRMLRWMSEMMREDRIRNEGSKGVAPIVDKMPKNRSRWLEHVLRKEKT</sequence>
<reference evidence="2 3" key="1">
    <citation type="submission" date="2019-08" db="EMBL/GenBank/DDBJ databases">
        <title>The genome of the soybean aphid Biotype 1, its phylome, world population structure and adaptation to the North American continent.</title>
        <authorList>
            <person name="Giordano R."/>
            <person name="Donthu R.K."/>
            <person name="Hernandez A.G."/>
            <person name="Wright C.L."/>
            <person name="Zimin A.V."/>
        </authorList>
    </citation>
    <scope>NUCLEOTIDE SEQUENCE [LARGE SCALE GENOMIC DNA]</scope>
    <source>
        <tissue evidence="2">Whole aphids</tissue>
    </source>
</reference>
<accession>A0A6G0THB3</accession>
<dbReference type="OrthoDB" id="6624685at2759"/>
<evidence type="ECO:0000313" key="2">
    <source>
        <dbReference type="EMBL" id="KAE9532659.1"/>
    </source>
</evidence>
<name>A0A6G0THB3_APHGL</name>
<evidence type="ECO:0000313" key="3">
    <source>
        <dbReference type="Proteomes" id="UP000475862"/>
    </source>
</evidence>
<keyword evidence="1" id="KW-0732">Signal</keyword>
<feature type="chain" id="PRO_5026132590" evidence="1">
    <location>
        <begin position="27"/>
        <end position="416"/>
    </location>
</feature>
<dbReference type="AlphaFoldDB" id="A0A6G0THB3"/>
<keyword evidence="3" id="KW-1185">Reference proteome</keyword>
<dbReference type="Proteomes" id="UP000475862">
    <property type="component" value="Unassembled WGS sequence"/>
</dbReference>
<feature type="signal peptide" evidence="1">
    <location>
        <begin position="1"/>
        <end position="26"/>
    </location>
</feature>
<evidence type="ECO:0000256" key="1">
    <source>
        <dbReference type="SAM" id="SignalP"/>
    </source>
</evidence>
<dbReference type="EMBL" id="VYZN01000038">
    <property type="protein sequence ID" value="KAE9532659.1"/>
    <property type="molecule type" value="Genomic_DNA"/>
</dbReference>
<comment type="caution">
    <text evidence="2">The sequence shown here is derived from an EMBL/GenBank/DDBJ whole genome shotgun (WGS) entry which is preliminary data.</text>
</comment>
<proteinExistence type="predicted"/>
<organism evidence="2 3">
    <name type="scientific">Aphis glycines</name>
    <name type="common">Soybean aphid</name>
    <dbReference type="NCBI Taxonomy" id="307491"/>
    <lineage>
        <taxon>Eukaryota</taxon>
        <taxon>Metazoa</taxon>
        <taxon>Ecdysozoa</taxon>
        <taxon>Arthropoda</taxon>
        <taxon>Hexapoda</taxon>
        <taxon>Insecta</taxon>
        <taxon>Pterygota</taxon>
        <taxon>Neoptera</taxon>
        <taxon>Paraneoptera</taxon>
        <taxon>Hemiptera</taxon>
        <taxon>Sternorrhyncha</taxon>
        <taxon>Aphidomorpha</taxon>
        <taxon>Aphidoidea</taxon>
        <taxon>Aphididae</taxon>
        <taxon>Aphidini</taxon>
        <taxon>Aphis</taxon>
        <taxon>Aphis</taxon>
    </lineage>
</organism>